<name>A0AC61L2J0_9EURY</name>
<gene>
    <name evidence="1" type="ORF">C4B59_07200</name>
</gene>
<protein>
    <submittedName>
        <fullName evidence="1">Flavin reductase family protein</fullName>
    </submittedName>
</protein>
<evidence type="ECO:0000313" key="2">
    <source>
        <dbReference type="Proteomes" id="UP000248329"/>
    </source>
</evidence>
<accession>A0AC61L2J0</accession>
<proteinExistence type="predicted"/>
<dbReference type="EMBL" id="PQXF01000011">
    <property type="protein sequence ID" value="PXF60856.1"/>
    <property type="molecule type" value="Genomic_DNA"/>
</dbReference>
<dbReference type="Proteomes" id="UP000248329">
    <property type="component" value="Unassembled WGS sequence"/>
</dbReference>
<comment type="caution">
    <text evidence="1">The sequence shown here is derived from an EMBL/GenBank/DDBJ whole genome shotgun (WGS) entry which is preliminary data.</text>
</comment>
<organism evidence="1 2">
    <name type="scientific">Candidatus Methanogaster sp</name>
    <dbReference type="NCBI Taxonomy" id="3386292"/>
    <lineage>
        <taxon>Archaea</taxon>
        <taxon>Methanobacteriati</taxon>
        <taxon>Methanobacteriota</taxon>
        <taxon>Stenosarchaea group</taxon>
        <taxon>Methanomicrobia</taxon>
        <taxon>Methanosarcinales</taxon>
        <taxon>ANME-2 cluster</taxon>
        <taxon>Candidatus Methanogasteraceae</taxon>
        <taxon>Candidatus Methanogaster</taxon>
    </lineage>
</organism>
<evidence type="ECO:0000313" key="1">
    <source>
        <dbReference type="EMBL" id="PXF60856.1"/>
    </source>
</evidence>
<reference evidence="1" key="1">
    <citation type="submission" date="2018-01" db="EMBL/GenBank/DDBJ databases">
        <authorList>
            <person name="Krukenberg V."/>
        </authorList>
    </citation>
    <scope>NUCLEOTIDE SEQUENCE</scope>
    <source>
        <strain evidence="1">E20ANME2</strain>
    </source>
</reference>
<sequence length="194" mass="21803">MILSPNKREQFLPMSVVLISTVDKGGNRNIAPYANVIPILRPLDSVAIASWLRRDTLDNIRDTKEFVINVPSADLVNEVMICSRNYPTGVDEFAVANLSAKASQKVTAPSIERCIARMECTLDREVTEEGKYSIIIGKVVHLEVDDRYLAENEDMDFERARPLSMMLGETGMYYTVPAGTGDYRRYAEMFIGDN</sequence>